<feature type="signal peptide" evidence="3">
    <location>
        <begin position="1"/>
        <end position="23"/>
    </location>
</feature>
<evidence type="ECO:0000256" key="2">
    <source>
        <dbReference type="ARBA" id="ARBA00022801"/>
    </source>
</evidence>
<dbReference type="PROSITE" id="PS51318">
    <property type="entry name" value="TAT"/>
    <property type="match status" value="1"/>
</dbReference>
<evidence type="ECO:0000313" key="6">
    <source>
        <dbReference type="Proteomes" id="UP000283387"/>
    </source>
</evidence>
<reference evidence="5 6" key="1">
    <citation type="submission" date="2018-09" db="EMBL/GenBank/DDBJ databases">
        <title>Genomic Encyclopedia of Archaeal and Bacterial Type Strains, Phase II (KMG-II): from individual species to whole genera.</title>
        <authorList>
            <person name="Goeker M."/>
        </authorList>
    </citation>
    <scope>NUCLEOTIDE SEQUENCE [LARGE SCALE GENOMIC DNA]</scope>
    <source>
        <strain evidence="5 6">DSM 27148</strain>
    </source>
</reference>
<dbReference type="Proteomes" id="UP000283387">
    <property type="component" value="Unassembled WGS sequence"/>
</dbReference>
<dbReference type="Gene3D" id="3.40.50.1820">
    <property type="entry name" value="alpha/beta hydrolase"/>
    <property type="match status" value="1"/>
</dbReference>
<dbReference type="Pfam" id="PF00135">
    <property type="entry name" value="COesterase"/>
    <property type="match status" value="1"/>
</dbReference>
<organism evidence="5 6">
    <name type="scientific">Mangrovibacterium diazotrophicum</name>
    <dbReference type="NCBI Taxonomy" id="1261403"/>
    <lineage>
        <taxon>Bacteria</taxon>
        <taxon>Pseudomonadati</taxon>
        <taxon>Bacteroidota</taxon>
        <taxon>Bacteroidia</taxon>
        <taxon>Marinilabiliales</taxon>
        <taxon>Prolixibacteraceae</taxon>
        <taxon>Mangrovibacterium</taxon>
    </lineage>
</organism>
<evidence type="ECO:0000256" key="3">
    <source>
        <dbReference type="RuleBase" id="RU361235"/>
    </source>
</evidence>
<comment type="similarity">
    <text evidence="1 3">Belongs to the type-B carboxylesterase/lipase family.</text>
</comment>
<dbReference type="EC" id="3.1.1.-" evidence="3"/>
<evidence type="ECO:0000259" key="4">
    <source>
        <dbReference type="Pfam" id="PF00135"/>
    </source>
</evidence>
<sequence>MKPINRRSFLVATLSAIPAVVLAGNGLMSFTSAEIETETIYGKVKGYDFNGVKIFRGIPYGDTTEGEARFLPPRKPKSWTGTKDCTSNGPRCIQGGRSIFETDRLGPYFSGGRSDRFELSKQPSGEDCLNLNVLTPGITGKRPVMVYIHGGGFQDGGGLLAVFSDQHVREQDVVLVGINHRLNVFGYTYFGSIDKKYELGNPGQLDLVAALEWVRDNIENFGGDSENVTIFGESGGGAKISTLLAMPAAKGLFHKAAIQSGSFVGKAMDVDAATNSARELMSKLGVTSVDDLQKIPANELFRSTMGRGMRQGPVVDGLSLPRDPWYPDSPEISANIPLLIGNDKDEATLFALNNESLFSLDGAGLRSELLKAKIPEDKLDEMLALYQKAHPSDSPSDLYFRISTDRGARYNAVKQAEMQLERAQADVFMYYFRYNTPVDGGRLRAFHTSDLPLIMRLTLYPESEQLSRQLSAAWAAFARNGNPGTKNLPWPGYGKDSRSTMIFDVDKSEVVVDPDKDIREILLNMPSGSLL</sequence>
<comment type="caution">
    <text evidence="5">The sequence shown here is derived from an EMBL/GenBank/DDBJ whole genome shotgun (WGS) entry which is preliminary data.</text>
</comment>
<dbReference type="EMBL" id="RAPN01000001">
    <property type="protein sequence ID" value="RKD90879.1"/>
    <property type="molecule type" value="Genomic_DNA"/>
</dbReference>
<dbReference type="OrthoDB" id="9775851at2"/>
<dbReference type="PROSITE" id="PS00122">
    <property type="entry name" value="CARBOXYLESTERASE_B_1"/>
    <property type="match status" value="1"/>
</dbReference>
<keyword evidence="6" id="KW-1185">Reference proteome</keyword>
<feature type="chain" id="PRO_5018813442" description="Carboxylic ester hydrolase" evidence="3">
    <location>
        <begin position="24"/>
        <end position="531"/>
    </location>
</feature>
<dbReference type="InterPro" id="IPR002018">
    <property type="entry name" value="CarbesteraseB"/>
</dbReference>
<keyword evidence="3" id="KW-0732">Signal</keyword>
<keyword evidence="2 3" id="KW-0378">Hydrolase</keyword>
<gene>
    <name evidence="5" type="ORF">BC643_1224</name>
</gene>
<dbReference type="InterPro" id="IPR006311">
    <property type="entry name" value="TAT_signal"/>
</dbReference>
<evidence type="ECO:0000256" key="1">
    <source>
        <dbReference type="ARBA" id="ARBA00005964"/>
    </source>
</evidence>
<dbReference type="AlphaFoldDB" id="A0A419W5Z5"/>
<dbReference type="InterPro" id="IPR050309">
    <property type="entry name" value="Type-B_Carboxylest/Lipase"/>
</dbReference>
<dbReference type="PANTHER" id="PTHR11559">
    <property type="entry name" value="CARBOXYLESTERASE"/>
    <property type="match status" value="1"/>
</dbReference>
<proteinExistence type="inferred from homology"/>
<evidence type="ECO:0000313" key="5">
    <source>
        <dbReference type="EMBL" id="RKD90879.1"/>
    </source>
</evidence>
<dbReference type="InterPro" id="IPR019826">
    <property type="entry name" value="Carboxylesterase_B_AS"/>
</dbReference>
<dbReference type="InterPro" id="IPR029058">
    <property type="entry name" value="AB_hydrolase_fold"/>
</dbReference>
<feature type="domain" description="Carboxylesterase type B" evidence="4">
    <location>
        <begin position="35"/>
        <end position="506"/>
    </location>
</feature>
<protein>
    <recommendedName>
        <fullName evidence="3">Carboxylic ester hydrolase</fullName>
        <ecNumber evidence="3">3.1.1.-</ecNumber>
    </recommendedName>
</protein>
<name>A0A419W5Z5_9BACT</name>
<dbReference type="GO" id="GO:0016787">
    <property type="term" value="F:hydrolase activity"/>
    <property type="evidence" value="ECO:0007669"/>
    <property type="project" value="UniProtKB-KW"/>
</dbReference>
<dbReference type="RefSeq" id="WP_120272240.1">
    <property type="nucleotide sequence ID" value="NZ_RAPN01000001.1"/>
</dbReference>
<accession>A0A419W5Z5</accession>
<dbReference type="SUPFAM" id="SSF53474">
    <property type="entry name" value="alpha/beta-Hydrolases"/>
    <property type="match status" value="1"/>
</dbReference>